<gene>
    <name evidence="2" type="ORF">GCM10020221_20480</name>
</gene>
<organism evidence="2 3">
    <name type="scientific">Streptomyces thioluteus</name>
    <dbReference type="NCBI Taxonomy" id="66431"/>
    <lineage>
        <taxon>Bacteria</taxon>
        <taxon>Bacillati</taxon>
        <taxon>Actinomycetota</taxon>
        <taxon>Actinomycetes</taxon>
        <taxon>Kitasatosporales</taxon>
        <taxon>Streptomycetaceae</taxon>
        <taxon>Streptomyces</taxon>
    </lineage>
</organism>
<keyword evidence="3" id="KW-1185">Reference proteome</keyword>
<evidence type="ECO:0000256" key="1">
    <source>
        <dbReference type="SAM" id="MobiDB-lite"/>
    </source>
</evidence>
<reference evidence="3" key="1">
    <citation type="journal article" date="2019" name="Int. J. Syst. Evol. Microbiol.">
        <title>The Global Catalogue of Microorganisms (GCM) 10K type strain sequencing project: providing services to taxonomists for standard genome sequencing and annotation.</title>
        <authorList>
            <consortium name="The Broad Institute Genomics Platform"/>
            <consortium name="The Broad Institute Genome Sequencing Center for Infectious Disease"/>
            <person name="Wu L."/>
            <person name="Ma J."/>
        </authorList>
    </citation>
    <scope>NUCLEOTIDE SEQUENCE [LARGE SCALE GENOMIC DNA]</scope>
    <source>
        <strain evidence="3">JCM 4087</strain>
    </source>
</reference>
<sequence length="160" mass="17889">MIRIHFTGTDFARVRFAPRPAPLQELNAALSMLLAREDELLFGRWRHRLLRSLPAAAEPLGDLVPAGVAPRFLDVYEDGLAEGLDAVRSRAAAPRPRSWHARTPRTRRRPRPGIRGLYRGDADAWRLVHRAQRAAFETVLRPVWAGGAGAARGESSRAMR</sequence>
<feature type="compositionally biased region" description="Basic residues" evidence="1">
    <location>
        <begin position="97"/>
        <end position="112"/>
    </location>
</feature>
<dbReference type="EMBL" id="BAAAXZ010000078">
    <property type="protein sequence ID" value="GAA2924411.1"/>
    <property type="molecule type" value="Genomic_DNA"/>
</dbReference>
<name>A0ABP6JAN6_STRTU</name>
<accession>A0ABP6JAN6</accession>
<protein>
    <submittedName>
        <fullName evidence="2">Uncharacterized protein</fullName>
    </submittedName>
</protein>
<comment type="caution">
    <text evidence="2">The sequence shown here is derived from an EMBL/GenBank/DDBJ whole genome shotgun (WGS) entry which is preliminary data.</text>
</comment>
<dbReference type="RefSeq" id="WP_344962503.1">
    <property type="nucleotide sequence ID" value="NZ_BAAAXZ010000078.1"/>
</dbReference>
<dbReference type="Proteomes" id="UP001501102">
    <property type="component" value="Unassembled WGS sequence"/>
</dbReference>
<evidence type="ECO:0000313" key="2">
    <source>
        <dbReference type="EMBL" id="GAA2924411.1"/>
    </source>
</evidence>
<proteinExistence type="predicted"/>
<feature type="region of interest" description="Disordered" evidence="1">
    <location>
        <begin position="92"/>
        <end position="114"/>
    </location>
</feature>
<evidence type="ECO:0000313" key="3">
    <source>
        <dbReference type="Proteomes" id="UP001501102"/>
    </source>
</evidence>